<evidence type="ECO:0000313" key="3">
    <source>
        <dbReference type="Proteomes" id="UP000033033"/>
    </source>
</evidence>
<dbReference type="STRING" id="1434108.MSBRM_0585"/>
<accession>A0A0E3QR25</accession>
<dbReference type="PANTHER" id="PTHR34707">
    <property type="entry name" value="VIMENTIN-TYPE INTERMEDIATE FILAMENT-ASSOCIATED COILED-COIL PROTEIN"/>
    <property type="match status" value="1"/>
</dbReference>
<dbReference type="AlphaFoldDB" id="A0A0E3QR25"/>
<dbReference type="SUPFAM" id="SSF57997">
    <property type="entry name" value="Tropomyosin"/>
    <property type="match status" value="1"/>
</dbReference>
<keyword evidence="2" id="KW-0378">Hydrolase</keyword>
<sequence length="417" mass="47844">MEDPVISKIKSQFDKKGNPAKIPLMSGKKFFEARSETDGVYVDNLKKEPFLPWKLFTEAVNCIKEHGGKVKKGNATNSKLGDPNLGLDTLEGYIASKVYGCKIGDPVLKRVTPVASILDWAEICENTRGQIGLLSEEKELHTSESKKETSLAFTVEENKESLPMNSVYNQPDNKLKEMSKLEAELEDKIQKIKELDRQAAGRENEIVRLNTEFGAREKLLLKNESELRALQEKFAEKSEEVLHLESRIIEKEDRIKDLTEELGEKVENIKILTENLSAKEREVEELDENISIKDKDLKTLAEEVITRAGDMKKIEEKLTLKERKINTLETMLTTAEEKVKTLEKQLSAFEGEEKLAVQLREKEEFIKQLKGTLVSKEEAFSRVSEENRKYKMQQKLASEGLRQIEEQKASKKWWKRL</sequence>
<reference evidence="2 3" key="1">
    <citation type="submission" date="2014-07" db="EMBL/GenBank/DDBJ databases">
        <title>Methanogenic archaea and the global carbon cycle.</title>
        <authorList>
            <person name="Henriksen J.R."/>
            <person name="Luke J."/>
            <person name="Reinhart S."/>
            <person name="Benedict M.N."/>
            <person name="Youngblut N.D."/>
            <person name="Metcalf M.E."/>
            <person name="Whitaker R.J."/>
            <person name="Metcalf W.W."/>
        </authorList>
    </citation>
    <scope>NUCLEOTIDE SEQUENCE [LARGE SCALE GENOMIC DNA]</scope>
    <source>
        <strain evidence="2 3">MS</strain>
    </source>
</reference>
<dbReference type="GeneID" id="24843768"/>
<proteinExistence type="predicted"/>
<feature type="coiled-coil region" evidence="1">
    <location>
        <begin position="175"/>
        <end position="352"/>
    </location>
</feature>
<dbReference type="PATRIC" id="fig|1434108.4.peg.693"/>
<protein>
    <submittedName>
        <fullName evidence="2">Exonuclease SbcC</fullName>
    </submittedName>
</protein>
<keyword evidence="3" id="KW-1185">Reference proteome</keyword>
<evidence type="ECO:0000256" key="1">
    <source>
        <dbReference type="SAM" id="Coils"/>
    </source>
</evidence>
<keyword evidence="1" id="KW-0175">Coiled coil</keyword>
<dbReference type="GO" id="GO:0004527">
    <property type="term" value="F:exonuclease activity"/>
    <property type="evidence" value="ECO:0007669"/>
    <property type="project" value="UniProtKB-KW"/>
</dbReference>
<dbReference type="RefSeq" id="WP_048119915.1">
    <property type="nucleotide sequence ID" value="NZ_CP009528.1"/>
</dbReference>
<dbReference type="EMBL" id="CP009528">
    <property type="protein sequence ID" value="AKB53583.1"/>
    <property type="molecule type" value="Genomic_DNA"/>
</dbReference>
<name>A0A0E3QR25_METBA</name>
<keyword evidence="2" id="KW-0540">Nuclease</keyword>
<organism evidence="2 3">
    <name type="scientific">Methanosarcina barkeri MS</name>
    <dbReference type="NCBI Taxonomy" id="1434108"/>
    <lineage>
        <taxon>Archaea</taxon>
        <taxon>Methanobacteriati</taxon>
        <taxon>Methanobacteriota</taxon>
        <taxon>Stenosarchaea group</taxon>
        <taxon>Methanomicrobia</taxon>
        <taxon>Methanosarcinales</taxon>
        <taxon>Methanosarcinaceae</taxon>
        <taxon>Methanosarcina</taxon>
    </lineage>
</organism>
<gene>
    <name evidence="2" type="ORF">MSBRM_0585</name>
</gene>
<dbReference type="Proteomes" id="UP000033033">
    <property type="component" value="Chromosome"/>
</dbReference>
<dbReference type="HOGENOM" id="CLU_043005_0_0_2"/>
<dbReference type="PANTHER" id="PTHR34707:SF1">
    <property type="entry name" value="VIMENTIN-TYPE INTERMEDIATE FILAMENT-ASSOCIATED COILED-COIL PROTEIN"/>
    <property type="match status" value="1"/>
</dbReference>
<dbReference type="KEGG" id="mby:MSBRM_0585"/>
<dbReference type="Gene3D" id="1.20.5.340">
    <property type="match status" value="1"/>
</dbReference>
<evidence type="ECO:0000313" key="2">
    <source>
        <dbReference type="EMBL" id="AKB53583.1"/>
    </source>
</evidence>
<keyword evidence="2" id="KW-0269">Exonuclease</keyword>